<dbReference type="InterPro" id="IPR045469">
    <property type="entry name" value="Nis1"/>
</dbReference>
<evidence type="ECO:0000313" key="3">
    <source>
        <dbReference type="Proteomes" id="UP000053820"/>
    </source>
</evidence>
<protein>
    <submittedName>
        <fullName evidence="2">Uncharacterized protein</fullName>
    </submittedName>
</protein>
<feature type="chain" id="PRO_5002205028" evidence="1">
    <location>
        <begin position="21"/>
        <end position="142"/>
    </location>
</feature>
<dbReference type="Proteomes" id="UP000053820">
    <property type="component" value="Unassembled WGS sequence"/>
</dbReference>
<dbReference type="HOGENOM" id="CLU_137500_1_2_1"/>
<evidence type="ECO:0000313" key="2">
    <source>
        <dbReference type="EMBL" id="KIJ59728.1"/>
    </source>
</evidence>
<keyword evidence="1" id="KW-0732">Signal</keyword>
<proteinExistence type="predicted"/>
<dbReference type="Pfam" id="PF19271">
    <property type="entry name" value="Nis1"/>
    <property type="match status" value="1"/>
</dbReference>
<dbReference type="AlphaFoldDB" id="A0A0C9W1G7"/>
<name>A0A0C9W1G7_9AGAM</name>
<feature type="signal peptide" evidence="1">
    <location>
        <begin position="1"/>
        <end position="20"/>
    </location>
</feature>
<dbReference type="OrthoDB" id="2841294at2759"/>
<organism evidence="2 3">
    <name type="scientific">Hydnomerulius pinastri MD-312</name>
    <dbReference type="NCBI Taxonomy" id="994086"/>
    <lineage>
        <taxon>Eukaryota</taxon>
        <taxon>Fungi</taxon>
        <taxon>Dikarya</taxon>
        <taxon>Basidiomycota</taxon>
        <taxon>Agaricomycotina</taxon>
        <taxon>Agaricomycetes</taxon>
        <taxon>Agaricomycetidae</taxon>
        <taxon>Boletales</taxon>
        <taxon>Boletales incertae sedis</taxon>
        <taxon>Leucogyrophana</taxon>
    </lineage>
</organism>
<reference evidence="2 3" key="1">
    <citation type="submission" date="2014-04" db="EMBL/GenBank/DDBJ databases">
        <title>Evolutionary Origins and Diversification of the Mycorrhizal Mutualists.</title>
        <authorList>
            <consortium name="DOE Joint Genome Institute"/>
            <consortium name="Mycorrhizal Genomics Consortium"/>
            <person name="Kohler A."/>
            <person name="Kuo A."/>
            <person name="Nagy L.G."/>
            <person name="Floudas D."/>
            <person name="Copeland A."/>
            <person name="Barry K.W."/>
            <person name="Cichocki N."/>
            <person name="Veneault-Fourrey C."/>
            <person name="LaButti K."/>
            <person name="Lindquist E.A."/>
            <person name="Lipzen A."/>
            <person name="Lundell T."/>
            <person name="Morin E."/>
            <person name="Murat C."/>
            <person name="Riley R."/>
            <person name="Ohm R."/>
            <person name="Sun H."/>
            <person name="Tunlid A."/>
            <person name="Henrissat B."/>
            <person name="Grigoriev I.V."/>
            <person name="Hibbett D.S."/>
            <person name="Martin F."/>
        </authorList>
    </citation>
    <scope>NUCLEOTIDE SEQUENCE [LARGE SCALE GENOMIC DNA]</scope>
    <source>
        <strain evidence="2 3">MD-312</strain>
    </source>
</reference>
<accession>A0A0C9W1G7</accession>
<evidence type="ECO:0000256" key="1">
    <source>
        <dbReference type="SAM" id="SignalP"/>
    </source>
</evidence>
<dbReference type="EMBL" id="KN839882">
    <property type="protein sequence ID" value="KIJ59728.1"/>
    <property type="molecule type" value="Genomic_DNA"/>
</dbReference>
<sequence length="142" mass="14853">MYKPFAALFCAAALASSTLAQSITIALPTEGSTVTAGSNIIVQIDKPMSLTGSEEVAVVIGIEPCNNGVCNPPSDGLGDILYNGPYNPQVIQGAWNPYENFTVTVPSWYSGLAQIDVAHVYLLGAGLAPYLETESTTINIVS</sequence>
<keyword evidence="3" id="KW-1185">Reference proteome</keyword>
<gene>
    <name evidence="2" type="ORF">HYDPIDRAFT_100131</name>
</gene>